<dbReference type="GO" id="GO:0004673">
    <property type="term" value="F:protein histidine kinase activity"/>
    <property type="evidence" value="ECO:0007669"/>
    <property type="project" value="UniProtKB-EC"/>
</dbReference>
<evidence type="ECO:0000313" key="16">
    <source>
        <dbReference type="Proteomes" id="UP000519897"/>
    </source>
</evidence>
<keyword evidence="4" id="KW-1003">Cell membrane</keyword>
<organism evidence="15 16">
    <name type="scientific">Rhizobium rhizoryzae</name>
    <dbReference type="NCBI Taxonomy" id="451876"/>
    <lineage>
        <taxon>Bacteria</taxon>
        <taxon>Pseudomonadati</taxon>
        <taxon>Pseudomonadota</taxon>
        <taxon>Alphaproteobacteria</taxon>
        <taxon>Hyphomicrobiales</taxon>
        <taxon>Rhizobiaceae</taxon>
        <taxon>Rhizobium/Agrobacterium group</taxon>
        <taxon>Rhizobium</taxon>
    </lineage>
</organism>
<dbReference type="Proteomes" id="UP000519897">
    <property type="component" value="Unassembled WGS sequence"/>
</dbReference>
<keyword evidence="12" id="KW-0472">Membrane</keyword>
<keyword evidence="11" id="KW-1133">Transmembrane helix</keyword>
<evidence type="ECO:0000256" key="13">
    <source>
        <dbReference type="SAM" id="Coils"/>
    </source>
</evidence>
<dbReference type="InterPro" id="IPR029151">
    <property type="entry name" value="Sensor-like_sf"/>
</dbReference>
<dbReference type="CDD" id="cd12915">
    <property type="entry name" value="PDC2_DGC_like"/>
    <property type="match status" value="1"/>
</dbReference>
<protein>
    <recommendedName>
        <fullName evidence="3">histidine kinase</fullName>
        <ecNumber evidence="3">2.7.13.3</ecNumber>
    </recommendedName>
</protein>
<dbReference type="GO" id="GO:0005886">
    <property type="term" value="C:plasma membrane"/>
    <property type="evidence" value="ECO:0007669"/>
    <property type="project" value="UniProtKB-SubCell"/>
</dbReference>
<keyword evidence="6" id="KW-0808">Transferase</keyword>
<evidence type="ECO:0000256" key="3">
    <source>
        <dbReference type="ARBA" id="ARBA00012438"/>
    </source>
</evidence>
<name>A0A7W6PRZ0_9HYPH</name>
<evidence type="ECO:0000256" key="12">
    <source>
        <dbReference type="ARBA" id="ARBA00023136"/>
    </source>
</evidence>
<dbReference type="CDD" id="cd12914">
    <property type="entry name" value="PDC1_DGC_like"/>
    <property type="match status" value="1"/>
</dbReference>
<gene>
    <name evidence="15" type="ORF">GGQ72_003021</name>
</gene>
<dbReference type="InterPro" id="IPR011102">
    <property type="entry name" value="Sig_transdc_His_kinase_HWE"/>
</dbReference>
<evidence type="ECO:0000256" key="9">
    <source>
        <dbReference type="ARBA" id="ARBA00022777"/>
    </source>
</evidence>
<dbReference type="EMBL" id="JACIEC010000003">
    <property type="protein sequence ID" value="MBB4144464.1"/>
    <property type="molecule type" value="Genomic_DNA"/>
</dbReference>
<accession>A0A7W6PRZ0</accession>
<evidence type="ECO:0000313" key="15">
    <source>
        <dbReference type="EMBL" id="MBB4144464.1"/>
    </source>
</evidence>
<dbReference type="Gene3D" id="3.30.565.10">
    <property type="entry name" value="Histidine kinase-like ATPase, C-terminal domain"/>
    <property type="match status" value="1"/>
</dbReference>
<evidence type="ECO:0000256" key="2">
    <source>
        <dbReference type="ARBA" id="ARBA00004651"/>
    </source>
</evidence>
<evidence type="ECO:0000256" key="11">
    <source>
        <dbReference type="ARBA" id="ARBA00022989"/>
    </source>
</evidence>
<dbReference type="Gene3D" id="6.10.340.10">
    <property type="match status" value="1"/>
</dbReference>
<evidence type="ECO:0000256" key="5">
    <source>
        <dbReference type="ARBA" id="ARBA00022553"/>
    </source>
</evidence>
<dbReference type="AlphaFoldDB" id="A0A7W6PRZ0"/>
<dbReference type="GO" id="GO:0007165">
    <property type="term" value="P:signal transduction"/>
    <property type="evidence" value="ECO:0007669"/>
    <property type="project" value="InterPro"/>
</dbReference>
<comment type="caution">
    <text evidence="15">The sequence shown here is derived from an EMBL/GenBank/DDBJ whole genome shotgun (WGS) entry which is preliminary data.</text>
</comment>
<keyword evidence="5" id="KW-0597">Phosphoprotein</keyword>
<evidence type="ECO:0000256" key="1">
    <source>
        <dbReference type="ARBA" id="ARBA00000085"/>
    </source>
</evidence>
<dbReference type="PANTHER" id="PTHR41523">
    <property type="entry name" value="TWO-COMPONENT SYSTEM SENSOR PROTEIN"/>
    <property type="match status" value="1"/>
</dbReference>
<dbReference type="Gene3D" id="3.30.450.20">
    <property type="entry name" value="PAS domain"/>
    <property type="match status" value="2"/>
</dbReference>
<dbReference type="GO" id="GO:0005524">
    <property type="term" value="F:ATP binding"/>
    <property type="evidence" value="ECO:0007669"/>
    <property type="project" value="UniProtKB-KW"/>
</dbReference>
<dbReference type="Pfam" id="PF02743">
    <property type="entry name" value="dCache_1"/>
    <property type="match status" value="1"/>
</dbReference>
<keyword evidence="9 15" id="KW-0418">Kinase</keyword>
<evidence type="ECO:0000256" key="7">
    <source>
        <dbReference type="ARBA" id="ARBA00022692"/>
    </source>
</evidence>
<sequence>MAVAATALLPALGLIAYNEMANRQQRTAEINAQALQASRLAASEIGRVLEGTRSLLVAVSALPAVTDLKSADCTVVLRQVADRLTMTGAILVMDTSMKLVCDSQGNAAGVDFSDRSYVREGLSAPDMVVGEYTVSKLTQRAVLPVSMPLKRDGQVVGVIATGIRLDWLQARVTEWGISGGSAITIADRKGVILSRQPLAERFVGTRIPDAYQYLVTAPEPGVFEARSQDGTERILGYHPISSAKPLYVSAGLAKSEAFSGVNRLTLTSISMLVLSTLFAFLAASFVGNRFILKPIYRIVDVLEDWKRGNTSSRTRMSEHSSELGLVGNSIDRLLDELDQRLAAVEAAEERRNLLSREMNHRVKNTLAIVGAIARQTFKGTDDRFASFATRLSALARAYDLLLAKEGNGSDIDTVICNTLTPYESVDRQRFHIDGPSIPVDPEVGLALSLIIHELATNATKYGSLRSDDGYVDICWRSEAGRIVLRWTEHEGPPVVVPEKEGFGSKLIRRAFPVTYAPEVSVTYASDGLQFQLSFKDIVKGLDQSKAS</sequence>
<evidence type="ECO:0000259" key="14">
    <source>
        <dbReference type="PROSITE" id="PS50885"/>
    </source>
</evidence>
<dbReference type="InterPro" id="IPR033479">
    <property type="entry name" value="dCache_1"/>
</dbReference>
<reference evidence="15 16" key="1">
    <citation type="submission" date="2020-08" db="EMBL/GenBank/DDBJ databases">
        <title>Genomic Encyclopedia of Type Strains, Phase IV (KMG-IV): sequencing the most valuable type-strain genomes for metagenomic binning, comparative biology and taxonomic classification.</title>
        <authorList>
            <person name="Goeker M."/>
        </authorList>
    </citation>
    <scope>NUCLEOTIDE SEQUENCE [LARGE SCALE GENOMIC DNA]</scope>
    <source>
        <strain evidence="15 16">DSM 29514</strain>
    </source>
</reference>
<keyword evidence="13" id="KW-0175">Coiled coil</keyword>
<dbReference type="SUPFAM" id="SSF103190">
    <property type="entry name" value="Sensory domain-like"/>
    <property type="match status" value="1"/>
</dbReference>
<dbReference type="EC" id="2.7.13.3" evidence="3"/>
<dbReference type="SMART" id="SM00911">
    <property type="entry name" value="HWE_HK"/>
    <property type="match status" value="1"/>
</dbReference>
<feature type="coiled-coil region" evidence="13">
    <location>
        <begin position="330"/>
        <end position="357"/>
    </location>
</feature>
<comment type="subcellular location">
    <subcellularLocation>
        <location evidence="2">Cell membrane</location>
        <topology evidence="2">Multi-pass membrane protein</topology>
    </subcellularLocation>
</comment>
<dbReference type="Pfam" id="PF07536">
    <property type="entry name" value="HWE_HK"/>
    <property type="match status" value="1"/>
</dbReference>
<dbReference type="PANTHER" id="PTHR41523:SF7">
    <property type="entry name" value="HISTIDINE KINASE"/>
    <property type="match status" value="1"/>
</dbReference>
<evidence type="ECO:0000256" key="6">
    <source>
        <dbReference type="ARBA" id="ARBA00022679"/>
    </source>
</evidence>
<keyword evidence="7" id="KW-0812">Transmembrane</keyword>
<keyword evidence="10" id="KW-0067">ATP-binding</keyword>
<keyword evidence="16" id="KW-1185">Reference proteome</keyword>
<evidence type="ECO:0000256" key="4">
    <source>
        <dbReference type="ARBA" id="ARBA00022475"/>
    </source>
</evidence>
<dbReference type="InterPro" id="IPR003660">
    <property type="entry name" value="HAMP_dom"/>
</dbReference>
<dbReference type="PROSITE" id="PS50885">
    <property type="entry name" value="HAMP"/>
    <property type="match status" value="1"/>
</dbReference>
<evidence type="ECO:0000256" key="10">
    <source>
        <dbReference type="ARBA" id="ARBA00022840"/>
    </source>
</evidence>
<keyword evidence="8" id="KW-0547">Nucleotide-binding</keyword>
<feature type="domain" description="HAMP" evidence="14">
    <location>
        <begin position="289"/>
        <end position="342"/>
    </location>
</feature>
<dbReference type="InterPro" id="IPR036890">
    <property type="entry name" value="HATPase_C_sf"/>
</dbReference>
<proteinExistence type="predicted"/>
<comment type="catalytic activity">
    <reaction evidence="1">
        <text>ATP + protein L-histidine = ADP + protein N-phospho-L-histidine.</text>
        <dbReference type="EC" id="2.7.13.3"/>
    </reaction>
</comment>
<evidence type="ECO:0000256" key="8">
    <source>
        <dbReference type="ARBA" id="ARBA00022741"/>
    </source>
</evidence>
<dbReference type="SUPFAM" id="SSF158472">
    <property type="entry name" value="HAMP domain-like"/>
    <property type="match status" value="1"/>
</dbReference>